<feature type="compositionally biased region" description="Low complexity" evidence="3">
    <location>
        <begin position="656"/>
        <end position="675"/>
    </location>
</feature>
<organism evidence="5 6">
    <name type="scientific">Pseudogymnoascus verrucosus</name>
    <dbReference type="NCBI Taxonomy" id="342668"/>
    <lineage>
        <taxon>Eukaryota</taxon>
        <taxon>Fungi</taxon>
        <taxon>Dikarya</taxon>
        <taxon>Ascomycota</taxon>
        <taxon>Pezizomycotina</taxon>
        <taxon>Leotiomycetes</taxon>
        <taxon>Thelebolales</taxon>
        <taxon>Thelebolaceae</taxon>
        <taxon>Pseudogymnoascus</taxon>
    </lineage>
</organism>
<dbReference type="GO" id="GO:0008270">
    <property type="term" value="F:zinc ion binding"/>
    <property type="evidence" value="ECO:0007669"/>
    <property type="project" value="InterPro"/>
</dbReference>
<evidence type="ECO:0000256" key="2">
    <source>
        <dbReference type="PIRSR" id="PIRSR632852-1"/>
    </source>
</evidence>
<dbReference type="GeneID" id="28836189"/>
<feature type="region of interest" description="Disordered" evidence="3">
    <location>
        <begin position="173"/>
        <end position="215"/>
    </location>
</feature>
<feature type="domain" description="Fe2OG dioxygenase" evidence="4">
    <location>
        <begin position="1422"/>
        <end position="1528"/>
    </location>
</feature>
<feature type="region of interest" description="Disordered" evidence="3">
    <location>
        <begin position="903"/>
        <end position="951"/>
    </location>
</feature>
<feature type="compositionally biased region" description="Basic and acidic residues" evidence="3">
    <location>
        <begin position="49"/>
        <end position="68"/>
    </location>
</feature>
<proteinExistence type="predicted"/>
<reference evidence="6" key="2">
    <citation type="journal article" date="2018" name="Nat. Commun.">
        <title>Extreme sensitivity to ultraviolet light in the fungal pathogen causing white-nose syndrome of bats.</title>
        <authorList>
            <person name="Palmer J.M."/>
            <person name="Drees K.P."/>
            <person name="Foster J.T."/>
            <person name="Lindner D.L."/>
        </authorList>
    </citation>
    <scope>NUCLEOTIDE SEQUENCE [LARGE SCALE GENOMIC DNA]</scope>
    <source>
        <strain evidence="6">UAMH 10579</strain>
    </source>
</reference>
<evidence type="ECO:0000313" key="6">
    <source>
        <dbReference type="Proteomes" id="UP000091956"/>
    </source>
</evidence>
<feature type="compositionally biased region" description="Polar residues" evidence="3">
    <location>
        <begin position="173"/>
        <end position="193"/>
    </location>
</feature>
<dbReference type="GO" id="GO:0051747">
    <property type="term" value="F:cytosine C-5 DNA demethylase activity"/>
    <property type="evidence" value="ECO:0007669"/>
    <property type="project" value="TreeGrafter"/>
</dbReference>
<keyword evidence="1" id="KW-0539">Nucleus</keyword>
<feature type="compositionally biased region" description="Basic residues" evidence="3">
    <location>
        <begin position="579"/>
        <end position="588"/>
    </location>
</feature>
<accession>A0A1B8GUK2</accession>
<feature type="region of interest" description="Disordered" evidence="3">
    <location>
        <begin position="449"/>
        <end position="552"/>
    </location>
</feature>
<dbReference type="Gene3D" id="2.60.120.590">
    <property type="entry name" value="Alpha-ketoglutarate-dependent dioxygenase AlkB-like"/>
    <property type="match status" value="1"/>
</dbReference>
<dbReference type="GO" id="GO:0006307">
    <property type="term" value="P:DNA alkylation repair"/>
    <property type="evidence" value="ECO:0007669"/>
    <property type="project" value="TreeGrafter"/>
</dbReference>
<dbReference type="PROSITE" id="PS51471">
    <property type="entry name" value="FE2OG_OXY"/>
    <property type="match status" value="1"/>
</dbReference>
<dbReference type="GO" id="GO:0008198">
    <property type="term" value="F:ferrous iron binding"/>
    <property type="evidence" value="ECO:0007669"/>
    <property type="project" value="TreeGrafter"/>
</dbReference>
<dbReference type="PANTHER" id="PTHR31573">
    <property type="entry name" value="ALPHA-KETOGLUTARATE-DEPENDENT DIOXYGENASE ALKB HOMOLOG 2"/>
    <property type="match status" value="1"/>
</dbReference>
<feature type="compositionally biased region" description="Acidic residues" evidence="3">
    <location>
        <begin position="676"/>
        <end position="685"/>
    </location>
</feature>
<dbReference type="GO" id="GO:0000981">
    <property type="term" value="F:DNA-binding transcription factor activity, RNA polymerase II-specific"/>
    <property type="evidence" value="ECO:0007669"/>
    <property type="project" value="InterPro"/>
</dbReference>
<feature type="region of interest" description="Disordered" evidence="3">
    <location>
        <begin position="403"/>
        <end position="424"/>
    </location>
</feature>
<dbReference type="Proteomes" id="UP000091956">
    <property type="component" value="Unassembled WGS sequence"/>
</dbReference>
<feature type="compositionally biased region" description="Basic and acidic residues" evidence="3">
    <location>
        <begin position="475"/>
        <end position="490"/>
    </location>
</feature>
<dbReference type="InterPro" id="IPR027450">
    <property type="entry name" value="AlkB-like"/>
</dbReference>
<keyword evidence="6" id="KW-1185">Reference proteome</keyword>
<dbReference type="GO" id="GO:0035516">
    <property type="term" value="F:broad specificity oxidative DNA demethylase activity"/>
    <property type="evidence" value="ECO:0007669"/>
    <property type="project" value="TreeGrafter"/>
</dbReference>
<feature type="region of interest" description="Disordered" evidence="3">
    <location>
        <begin position="338"/>
        <end position="366"/>
    </location>
</feature>
<evidence type="ECO:0000313" key="5">
    <source>
        <dbReference type="EMBL" id="OBT99507.2"/>
    </source>
</evidence>
<feature type="region of interest" description="Disordered" evidence="3">
    <location>
        <begin position="565"/>
        <end position="705"/>
    </location>
</feature>
<feature type="compositionally biased region" description="Low complexity" evidence="3">
    <location>
        <begin position="350"/>
        <end position="360"/>
    </location>
</feature>
<dbReference type="InterPro" id="IPR032852">
    <property type="entry name" value="ALKBH2"/>
</dbReference>
<dbReference type="EMBL" id="KV460212">
    <property type="protein sequence ID" value="OBT99507.2"/>
    <property type="molecule type" value="Genomic_DNA"/>
</dbReference>
<feature type="region of interest" description="Disordered" evidence="3">
    <location>
        <begin position="820"/>
        <end position="883"/>
    </location>
</feature>
<dbReference type="InterPro" id="IPR001138">
    <property type="entry name" value="Zn2Cys6_DnaBD"/>
</dbReference>
<dbReference type="CDD" id="cd00067">
    <property type="entry name" value="GAL4"/>
    <property type="match status" value="1"/>
</dbReference>
<dbReference type="STRING" id="342668.A0A1B8GUK2"/>
<feature type="region of interest" description="Disordered" evidence="3">
    <location>
        <begin position="12"/>
        <end position="111"/>
    </location>
</feature>
<protein>
    <recommendedName>
        <fullName evidence="4">Fe2OG dioxygenase domain-containing protein</fullName>
    </recommendedName>
</protein>
<gene>
    <name evidence="5" type="ORF">VE01_02804</name>
</gene>
<feature type="compositionally biased region" description="Polar residues" evidence="3">
    <location>
        <begin position="820"/>
        <end position="837"/>
    </location>
</feature>
<evidence type="ECO:0000256" key="3">
    <source>
        <dbReference type="SAM" id="MobiDB-lite"/>
    </source>
</evidence>
<dbReference type="SUPFAM" id="SSF51197">
    <property type="entry name" value="Clavaminate synthase-like"/>
    <property type="match status" value="1"/>
</dbReference>
<feature type="compositionally biased region" description="Polar residues" evidence="3">
    <location>
        <begin position="74"/>
        <end position="86"/>
    </location>
</feature>
<feature type="binding site" evidence="2">
    <location>
        <position position="1440"/>
    </location>
    <ligand>
        <name>2-oxoglutarate</name>
        <dbReference type="ChEBI" id="CHEBI:16810"/>
    </ligand>
</feature>
<dbReference type="RefSeq" id="XP_059319953.1">
    <property type="nucleotide sequence ID" value="XM_059463478.1"/>
</dbReference>
<feature type="region of interest" description="Disordered" evidence="3">
    <location>
        <begin position="268"/>
        <end position="292"/>
    </location>
</feature>
<sequence length="1661" mass="181433">MAPGSWYYEAKLVEDTPENEISTDNILKSPRRRRPPGGVSGSTLVQKSESNHTEHGLRRHEQLVKGKNDLQAGIESTTAECSTDTRSIGKKTSGFHSDTPMMDGVSDSEQPAIPEEVESVIVVQRTPKRAKTESSLSEAANSVSRLSFNASGVNELERSNCYVETGVDTTATDVSSAETSSLSFSQANLGSTRRSTRRPNKASCHQSPTGTVGDGLINASKALTARPQEGSVCGVVVNSSSSTPATDLSISTKSFNEELTQNNLTASILQRPGPTSPSIGFHDQSSLDDSRSTSLLLDQIPQQQLRPSVHQTTPHPQLQSSFLQSTNSLNDKSIIPQTQESSIILPPTPALSSTTPLGSSDNTPHLSNSKFIATSQVNTSTTIQQDQQTHNPLMTNIGAMAEAGTRPSSAEELDSDNSSVLSDLDSDDFTEEEAALILNSHQLELAAEQEVNAPPAKSREARQKNQTPKRPRGRPPKEKNVSQKAADHAKAVTKKSPARPKPLKGASRATGRKKKVGGEDETDDFQPEKDLGSATAEPGVGLRDRSKLKAPVTYDDQVAAIADLMQRPGDKTELELVVSRKKTGKARATRASATPSNVRTPSRKKATPSAPRTPGVSKKAPPNSSKYAEPRPSPHDSGFSEVASTDDEQVLSDFTPPSISSSDSPQESSVISPSSPEEDAEEDIVDPSSPEVPPQRAKRASGHFATDITVEDADSRTDPPIGPELSELAQKARLDGHISKRWNPEVARFVDGIWMAPAMCDSCRAGTHDNCDRAFPCSSCVKKGRDCNIRTVMMRTACNKNPEYNLAITPLHLNAPMVSQSGDGTWSSIKQSPTTIRPQKRKWGDSSKDTANSKGRRAVTTARDKRLSNMTGRSGEISQHLKAPHIVQNGDATWNLTEQAGHASNPLKQKRKYAGASGNLSAKKQHRSPASGYSSCEETYVEDPAKPGQALVRSKKGPRAYNHYHQSEQENLPAPYGQPPVWASKRQQLCETLPYYRAYMSGGYLHDGLVRAILIDKEIRERDVFEEEVVITRCGGGRKLDEATNKMVQTTDQERSAYGLGFERARDMHSPVAIIAGQGNSKSPSKLPHYYNILDWFHVTDVWVEKVEGYKTWCVRIEKIRLDEKSWWAKAGSTLPSPYRDLGAIKAASGKCCVCGDISKAIFEQGWVCLKASCDKFFVFDSPIDDRKLIYTETFLKERTAYTGNAPGPLAPPLMTEADMIITGKRGTEFAFKQGIVCPLCKGCSRRKQWSKWICETVGCGFTHSLPIQIMSVKDTMSDIARNHRQQNFEPKFGIKLEEKTMGAYNVFEYGVPGPKGNIVGVLRLFKSSDAINRKPDGPNDLFRLMQESDFDLQRRPVRQPNSSGEVLTNHFATNWGAPYKFVVAQSSRGFSEAPIVIVKALKRLTWAGEQTLTDVGEPFHPFNELLSIGYFQDCSIGYHDDGESTLGPTVATLSLGASATMSLRPKAKAAVGVTSKNAKGTKAPVIRVTLEHGDMVIMHGSGVQTYYEHEVVPHGTLRFALTSRYIQPAELGSDAVREEARIKGALPEGHEQYKYDGDENVIFSPEEMKKAEKEARIHALMRSVNESTAIRKAIESQGDDDELCQMRNILGEHIRGFMGDEMPDLMSACGNGVLAPEEVGEAICRKENLEEVDVPMASAF</sequence>
<feature type="compositionally biased region" description="Polar residues" evidence="3">
    <location>
        <begin position="591"/>
        <end position="600"/>
    </location>
</feature>
<dbReference type="InterPro" id="IPR037151">
    <property type="entry name" value="AlkB-like_sf"/>
</dbReference>
<dbReference type="InterPro" id="IPR005123">
    <property type="entry name" value="Oxoglu/Fe-dep_dioxygenase_dom"/>
</dbReference>
<feature type="binding site" evidence="2">
    <location>
        <position position="1510"/>
    </location>
    <ligand>
        <name>2-oxoglutarate</name>
        <dbReference type="ChEBI" id="CHEBI:16810"/>
    </ligand>
</feature>
<reference evidence="5 6" key="1">
    <citation type="submission" date="2016-03" db="EMBL/GenBank/DDBJ databases">
        <title>Comparative genomics of Pseudogymnoascus destructans, the fungus causing white-nose syndrome of bats.</title>
        <authorList>
            <person name="Palmer J.M."/>
            <person name="Drees K.P."/>
            <person name="Foster J.T."/>
            <person name="Lindner D.L."/>
        </authorList>
    </citation>
    <scope>NUCLEOTIDE SEQUENCE [LARGE SCALE GENOMIC DNA]</scope>
    <source>
        <strain evidence="5 6">UAMH 10579</strain>
    </source>
</reference>
<dbReference type="Pfam" id="PF13532">
    <property type="entry name" value="2OG-FeII_Oxy_2"/>
    <property type="match status" value="1"/>
</dbReference>
<evidence type="ECO:0000259" key="4">
    <source>
        <dbReference type="PROSITE" id="PS51471"/>
    </source>
</evidence>
<name>A0A1B8GUK2_9PEZI</name>
<evidence type="ECO:0000256" key="1">
    <source>
        <dbReference type="ARBA" id="ARBA00023242"/>
    </source>
</evidence>
<feature type="compositionally biased region" description="Basic residues" evidence="3">
    <location>
        <begin position="491"/>
        <end position="502"/>
    </location>
</feature>
<dbReference type="PANTHER" id="PTHR31573:SF4">
    <property type="entry name" value="FE2OG DIOXYGENASE DOMAIN-CONTAINING PROTEIN"/>
    <property type="match status" value="1"/>
</dbReference>